<reference evidence="2 3" key="1">
    <citation type="submission" date="2024-05" db="EMBL/GenBank/DDBJ databases">
        <title>Genome Sequence and Characterization of the New Strain Purple Sulfur Bacterium of Genus Thioalkalicoccus.</title>
        <authorList>
            <person name="Bryantseva I.A."/>
            <person name="Kyndt J.A."/>
            <person name="Imhoff J.F."/>
        </authorList>
    </citation>
    <scope>NUCLEOTIDE SEQUENCE [LARGE SCALE GENOMIC DNA]</scope>
    <source>
        <strain evidence="2 3">Um2</strain>
    </source>
</reference>
<dbReference type="Pfam" id="PF09345">
    <property type="entry name" value="SiaC"/>
    <property type="match status" value="1"/>
</dbReference>
<name>A0ABV4BDU5_9GAMM</name>
<comment type="caution">
    <text evidence="2">The sequence shown here is derived from an EMBL/GenBank/DDBJ whole genome shotgun (WGS) entry which is preliminary data.</text>
</comment>
<dbReference type="RefSeq" id="WP_369665915.1">
    <property type="nucleotide sequence ID" value="NZ_JBDKXB010000003.1"/>
</dbReference>
<sequence length="129" mass="14931">MENRLYIPATADTPEVDFDFDARRLRLRGESYPESAVAFYHDILQRTRAFLDGIQGDQVWVAMELRYFNSSSTKMLFNLVHDLHRAAQAGNHVHLDWFHDPEDDTILEFGQELAEDFSAIRFRIVPSAG</sequence>
<evidence type="ECO:0000259" key="1">
    <source>
        <dbReference type="Pfam" id="PF09345"/>
    </source>
</evidence>
<accession>A0ABV4BDU5</accession>
<organism evidence="2 3">
    <name type="scientific">Thioalkalicoccus limnaeus</name>
    <dbReference type="NCBI Taxonomy" id="120681"/>
    <lineage>
        <taxon>Bacteria</taxon>
        <taxon>Pseudomonadati</taxon>
        <taxon>Pseudomonadota</taxon>
        <taxon>Gammaproteobacteria</taxon>
        <taxon>Chromatiales</taxon>
        <taxon>Chromatiaceae</taxon>
        <taxon>Thioalkalicoccus</taxon>
    </lineage>
</organism>
<protein>
    <submittedName>
        <fullName evidence="2">DUF1987 domain-containing protein</fullName>
    </submittedName>
</protein>
<dbReference type="Proteomes" id="UP001564408">
    <property type="component" value="Unassembled WGS sequence"/>
</dbReference>
<dbReference type="InterPro" id="IPR018530">
    <property type="entry name" value="SiaC"/>
</dbReference>
<evidence type="ECO:0000313" key="2">
    <source>
        <dbReference type="EMBL" id="MEY6431532.1"/>
    </source>
</evidence>
<evidence type="ECO:0000313" key="3">
    <source>
        <dbReference type="Proteomes" id="UP001564408"/>
    </source>
</evidence>
<gene>
    <name evidence="2" type="ORF">ABC977_03815</name>
</gene>
<proteinExistence type="predicted"/>
<dbReference type="EMBL" id="JBDKXB010000003">
    <property type="protein sequence ID" value="MEY6431532.1"/>
    <property type="molecule type" value="Genomic_DNA"/>
</dbReference>
<feature type="domain" description="SiaC family regulatory phosphoprotein" evidence="1">
    <location>
        <begin position="7"/>
        <end position="126"/>
    </location>
</feature>
<keyword evidence="3" id="KW-1185">Reference proteome</keyword>